<dbReference type="SUPFAM" id="SSF52540">
    <property type="entry name" value="P-loop containing nucleoside triphosphate hydrolases"/>
    <property type="match status" value="1"/>
</dbReference>
<feature type="transmembrane region" description="Helical" evidence="8">
    <location>
        <begin position="146"/>
        <end position="164"/>
    </location>
</feature>
<evidence type="ECO:0000313" key="11">
    <source>
        <dbReference type="EMBL" id="AKG73174.1"/>
    </source>
</evidence>
<feature type="transmembrane region" description="Helical" evidence="8">
    <location>
        <begin position="224"/>
        <end position="245"/>
    </location>
</feature>
<dbReference type="InterPro" id="IPR011527">
    <property type="entry name" value="ABC1_TM_dom"/>
</dbReference>
<dbReference type="Pfam" id="PF00664">
    <property type="entry name" value="ABC_membrane"/>
    <property type="match status" value="1"/>
</dbReference>
<dbReference type="GO" id="GO:0016887">
    <property type="term" value="F:ATP hydrolysis activity"/>
    <property type="evidence" value="ECO:0007669"/>
    <property type="project" value="InterPro"/>
</dbReference>
<dbReference type="EMBL" id="CP011366">
    <property type="protein sequence ID" value="AKG73174.1"/>
    <property type="molecule type" value="Genomic_DNA"/>
</dbReference>
<accession>A0A0F7HJF3</accession>
<dbReference type="InterPro" id="IPR027417">
    <property type="entry name" value="P-loop_NTPase"/>
</dbReference>
<evidence type="ECO:0000256" key="4">
    <source>
        <dbReference type="ARBA" id="ARBA00022840"/>
    </source>
</evidence>
<comment type="subcellular location">
    <subcellularLocation>
        <location evidence="1">Cell membrane</location>
        <topology evidence="1">Multi-pass membrane protein</topology>
    </subcellularLocation>
</comment>
<reference evidence="12 14" key="3">
    <citation type="submission" date="2016-10" db="EMBL/GenBank/DDBJ databases">
        <authorList>
            <person name="Varghese N."/>
            <person name="Submissions S."/>
        </authorList>
    </citation>
    <scope>NUCLEOTIDE SEQUENCE [LARGE SCALE GENOMIC DNA]</scope>
    <source>
        <strain evidence="12 14">CGMCC 1.6501</strain>
    </source>
</reference>
<dbReference type="PANTHER" id="PTHR24221:SF654">
    <property type="entry name" value="ATP-BINDING CASSETTE SUB-FAMILY B MEMBER 6"/>
    <property type="match status" value="1"/>
</dbReference>
<name>A0A0F7HJF3_9STAP</name>
<protein>
    <submittedName>
        <fullName evidence="12">ATP-binding cassette, subfamily C, CydD</fullName>
    </submittedName>
</protein>
<dbReference type="PROSITE" id="PS00211">
    <property type="entry name" value="ABC_TRANSPORTER_1"/>
    <property type="match status" value="1"/>
</dbReference>
<reference evidence="11 13" key="1">
    <citation type="journal article" date="2015" name="Int. J. Syst. Evol. Microbiol.">
        <title>Complete genome sequence of Salinicoccus halodurans H3B36, isolated from the Qaidam Basin in China.</title>
        <authorList>
            <person name="Jiang K."/>
            <person name="Xue Y."/>
            <person name="Ma Y."/>
        </authorList>
    </citation>
    <scope>NUCLEOTIDE SEQUENCE [LARGE SCALE GENOMIC DNA]</scope>
    <source>
        <strain evidence="11 13">H3B36</strain>
    </source>
</reference>
<dbReference type="GO" id="GO:0005524">
    <property type="term" value="F:ATP binding"/>
    <property type="evidence" value="ECO:0007669"/>
    <property type="project" value="UniProtKB-KW"/>
</dbReference>
<dbReference type="InterPro" id="IPR003439">
    <property type="entry name" value="ABC_transporter-like_ATP-bd"/>
</dbReference>
<feature type="domain" description="ABC transmembrane type-1" evidence="10">
    <location>
        <begin position="11"/>
        <end position="288"/>
    </location>
</feature>
<evidence type="ECO:0000256" key="8">
    <source>
        <dbReference type="SAM" id="Phobius"/>
    </source>
</evidence>
<dbReference type="Proteomes" id="UP000183090">
    <property type="component" value="Unassembled WGS sequence"/>
</dbReference>
<evidence type="ECO:0000259" key="9">
    <source>
        <dbReference type="PROSITE" id="PS50893"/>
    </source>
</evidence>
<organism evidence="12 14">
    <name type="scientific">Salinicoccus halodurans</name>
    <dbReference type="NCBI Taxonomy" id="407035"/>
    <lineage>
        <taxon>Bacteria</taxon>
        <taxon>Bacillati</taxon>
        <taxon>Bacillota</taxon>
        <taxon>Bacilli</taxon>
        <taxon>Bacillales</taxon>
        <taxon>Staphylococcaceae</taxon>
        <taxon>Salinicoccus</taxon>
    </lineage>
</organism>
<evidence type="ECO:0000313" key="12">
    <source>
        <dbReference type="EMBL" id="SFK84439.1"/>
    </source>
</evidence>
<feature type="transmembrane region" description="Helical" evidence="8">
    <location>
        <begin position="9"/>
        <end position="29"/>
    </location>
</feature>
<evidence type="ECO:0000256" key="3">
    <source>
        <dbReference type="ARBA" id="ARBA00022741"/>
    </source>
</evidence>
<dbReference type="PROSITE" id="PS50893">
    <property type="entry name" value="ABC_TRANSPORTER_2"/>
    <property type="match status" value="1"/>
</dbReference>
<keyword evidence="4 12" id="KW-0067">ATP-binding</keyword>
<reference evidence="13" key="2">
    <citation type="submission" date="2015-04" db="EMBL/GenBank/DDBJ databases">
        <title>Complete genome sequence of Salinicoccus halodurans strain H3B36, isolated from the Qaidam basin of China.</title>
        <authorList>
            <person name="Ma Y."/>
            <person name="Jiang K."/>
            <person name="Xue Y."/>
        </authorList>
    </citation>
    <scope>NUCLEOTIDE SEQUENCE [LARGE SCALE GENOMIC DNA]</scope>
    <source>
        <strain evidence="13">H3B36</strain>
    </source>
</reference>
<dbReference type="GO" id="GO:0140359">
    <property type="term" value="F:ABC-type transporter activity"/>
    <property type="evidence" value="ECO:0007669"/>
    <property type="project" value="InterPro"/>
</dbReference>
<evidence type="ECO:0000256" key="7">
    <source>
        <dbReference type="ARBA" id="ARBA00025074"/>
    </source>
</evidence>
<dbReference type="InterPro" id="IPR036640">
    <property type="entry name" value="ABC1_TM_sf"/>
</dbReference>
<feature type="transmembrane region" description="Helical" evidence="8">
    <location>
        <begin position="118"/>
        <end position="140"/>
    </location>
</feature>
<evidence type="ECO:0000256" key="2">
    <source>
        <dbReference type="ARBA" id="ARBA00022692"/>
    </source>
</evidence>
<dbReference type="InterPro" id="IPR017871">
    <property type="entry name" value="ABC_transporter-like_CS"/>
</dbReference>
<dbReference type="AlphaFoldDB" id="A0A0F7HJF3"/>
<keyword evidence="6 8" id="KW-0472">Membrane</keyword>
<evidence type="ECO:0000256" key="5">
    <source>
        <dbReference type="ARBA" id="ARBA00022989"/>
    </source>
</evidence>
<dbReference type="Gene3D" id="1.20.1560.10">
    <property type="entry name" value="ABC transporter type 1, transmembrane domain"/>
    <property type="match status" value="1"/>
</dbReference>
<dbReference type="EMBL" id="FOTB01000004">
    <property type="protein sequence ID" value="SFK84439.1"/>
    <property type="molecule type" value="Genomic_DNA"/>
</dbReference>
<dbReference type="InterPro" id="IPR039421">
    <property type="entry name" value="Type_1_exporter"/>
</dbReference>
<evidence type="ECO:0000313" key="13">
    <source>
        <dbReference type="Proteomes" id="UP000034029"/>
    </source>
</evidence>
<evidence type="ECO:0000256" key="6">
    <source>
        <dbReference type="ARBA" id="ARBA00023136"/>
    </source>
</evidence>
<gene>
    <name evidence="11" type="ORF">AAT16_02440</name>
    <name evidence="12" type="ORF">SAMN05216235_2036</name>
</gene>
<proteinExistence type="predicted"/>
<dbReference type="GO" id="GO:0005886">
    <property type="term" value="C:plasma membrane"/>
    <property type="evidence" value="ECO:0007669"/>
    <property type="project" value="UniProtKB-SubCell"/>
</dbReference>
<keyword evidence="2 8" id="KW-0812">Transmembrane</keyword>
<keyword evidence="13" id="KW-1185">Reference proteome</keyword>
<sequence length="524" mass="59327">MKINIPAKYLVLYVLMCLGAVSAFILFGHNLSLILEDIVIRASTPDSSPLMWTAVFFMLFAVLTLTYKLVSQRVANKRIESLGRKVLDKIDDQTMKYSESMLNAVFVHLEKYRPFERVFIPTIIQTMVRLGAIIIAMFFIHRNAAFIMIFTAPFVPLYYVLVGLKTADESKAQASQFDALGTLFLNLIRGKNTVRNMQAERTVTGRLKSFNERYVKETMDILKYAFQSTLMLEFITILGIGLIALEVGLQIIIFESITFYAAFFTLLLAPEFYNALKVLGIEFHNGKLAQGNLEMIEEWLEKETVAGDYRFQGIRDNAIEMRNIKLGYGSENLLEDAELTVPETGFTAITGPSGIGKTTLLRAIMGLHAPAEGEVHIKDGDIGYISDRIYFSDTTIYDYVSEGGYDEESVRNILEALGLMESMENLEEGIHTKIVNHNIPLSGGEIVRLKMARVLVRRPSVILMDEPTEFLDAKTEQLVMSHLEILKESTAIVAVVHRRKLLKIADRHYTLENRRIVRRNGGEY</sequence>
<evidence type="ECO:0000313" key="14">
    <source>
        <dbReference type="Proteomes" id="UP000183090"/>
    </source>
</evidence>
<dbReference type="SUPFAM" id="SSF90123">
    <property type="entry name" value="ABC transporter transmembrane region"/>
    <property type="match status" value="1"/>
</dbReference>
<dbReference type="OrthoDB" id="9806127at2"/>
<dbReference type="Pfam" id="PF00005">
    <property type="entry name" value="ABC_tran"/>
    <property type="match status" value="1"/>
</dbReference>
<dbReference type="RefSeq" id="WP_046789366.1">
    <property type="nucleotide sequence ID" value="NZ_CP011366.1"/>
</dbReference>
<dbReference type="SMART" id="SM00382">
    <property type="entry name" value="AAA"/>
    <property type="match status" value="1"/>
</dbReference>
<keyword evidence="3" id="KW-0547">Nucleotide-binding</keyword>
<dbReference type="InterPro" id="IPR003593">
    <property type="entry name" value="AAA+_ATPase"/>
</dbReference>
<dbReference type="Gene3D" id="3.40.50.300">
    <property type="entry name" value="P-loop containing nucleotide triphosphate hydrolases"/>
    <property type="match status" value="1"/>
</dbReference>
<dbReference type="Proteomes" id="UP000034029">
    <property type="component" value="Chromosome"/>
</dbReference>
<feature type="transmembrane region" description="Helical" evidence="8">
    <location>
        <begin position="49"/>
        <end position="70"/>
    </location>
</feature>
<dbReference type="PROSITE" id="PS50929">
    <property type="entry name" value="ABC_TM1F"/>
    <property type="match status" value="1"/>
</dbReference>
<dbReference type="PANTHER" id="PTHR24221">
    <property type="entry name" value="ATP-BINDING CASSETTE SUB-FAMILY B"/>
    <property type="match status" value="1"/>
</dbReference>
<evidence type="ECO:0000259" key="10">
    <source>
        <dbReference type="PROSITE" id="PS50929"/>
    </source>
</evidence>
<comment type="function">
    <text evidence="7">May be involved in multidrug export. Transmembrane domains (TMD) form a pore in the cell membrane and the ATP-binding domain (NBD) is responsible for energy generation.</text>
</comment>
<evidence type="ECO:0000256" key="1">
    <source>
        <dbReference type="ARBA" id="ARBA00004651"/>
    </source>
</evidence>
<keyword evidence="5 8" id="KW-1133">Transmembrane helix</keyword>
<feature type="domain" description="ABC transporter" evidence="9">
    <location>
        <begin position="319"/>
        <end position="524"/>
    </location>
</feature>
<dbReference type="KEGG" id="shv:AAT16_02440"/>